<comment type="similarity">
    <text evidence="1">Belongs to the heme-copper respiratory oxidase family.</text>
</comment>
<accession>A0A455UBN6</accession>
<evidence type="ECO:0000313" key="11">
    <source>
        <dbReference type="EMBL" id="BBI62693.1"/>
    </source>
</evidence>
<dbReference type="Proteomes" id="UP000320231">
    <property type="component" value="Chromosome"/>
</dbReference>
<evidence type="ECO:0000256" key="5">
    <source>
        <dbReference type="ARBA" id="ARBA00022723"/>
    </source>
</evidence>
<dbReference type="GO" id="GO:0046872">
    <property type="term" value="F:metal ion binding"/>
    <property type="evidence" value="ECO:0007669"/>
    <property type="project" value="UniProtKB-KW"/>
</dbReference>
<keyword evidence="4" id="KW-0679">Respiratory chain</keyword>
<keyword evidence="9" id="KW-1133">Transmembrane helix</keyword>
<evidence type="ECO:0000256" key="2">
    <source>
        <dbReference type="ARBA" id="ARBA00022448"/>
    </source>
</evidence>
<dbReference type="PANTHER" id="PTHR10422:SF35">
    <property type="entry name" value="CYTOCHROME BO(3) UBIQUINOL OXIDASE SUBUNIT 1"/>
    <property type="match status" value="1"/>
</dbReference>
<keyword evidence="3" id="KW-0349">Heme</keyword>
<proteinExistence type="inferred from homology"/>
<evidence type="ECO:0000256" key="8">
    <source>
        <dbReference type="ARBA" id="ARBA00023008"/>
    </source>
</evidence>
<dbReference type="PROSITE" id="PS50855">
    <property type="entry name" value="COX1"/>
    <property type="match status" value="1"/>
</dbReference>
<keyword evidence="8" id="KW-0186">Copper</keyword>
<dbReference type="AlphaFoldDB" id="A0A455UBN6"/>
<dbReference type="GO" id="GO:0020037">
    <property type="term" value="F:heme binding"/>
    <property type="evidence" value="ECO:0007669"/>
    <property type="project" value="InterPro"/>
</dbReference>
<dbReference type="InterPro" id="IPR036927">
    <property type="entry name" value="Cyt_c_oxase-like_su1_sf"/>
</dbReference>
<organism evidence="11 12">
    <name type="scientific">Vreelandella sulfidaeris</name>
    <dbReference type="NCBI Taxonomy" id="115553"/>
    <lineage>
        <taxon>Bacteria</taxon>
        <taxon>Pseudomonadati</taxon>
        <taxon>Pseudomonadota</taxon>
        <taxon>Gammaproteobacteria</taxon>
        <taxon>Oceanospirillales</taxon>
        <taxon>Halomonadaceae</taxon>
        <taxon>Vreelandella</taxon>
    </lineage>
</organism>
<reference evidence="11 12" key="1">
    <citation type="journal article" date="2019" name="Microbiol. Resour. Announc.">
        <title>Complete Genome Sequence of Halomonas sulfidaeris Strain Esulfide1 Isolated from a Metal Sulfide Rock at a Depth of 2,200 Meters, Obtained Using Nanopore Sequencing.</title>
        <authorList>
            <person name="Saito M."/>
            <person name="Nishigata A."/>
            <person name="Galipon J."/>
            <person name="Arakawa K."/>
        </authorList>
    </citation>
    <scope>NUCLEOTIDE SEQUENCE [LARGE SCALE GENOMIC DNA]</scope>
    <source>
        <strain evidence="11 12">ATCC BAA-803</strain>
    </source>
</reference>
<dbReference type="Gene3D" id="1.20.210.10">
    <property type="entry name" value="Cytochrome c oxidase-like, subunit I domain"/>
    <property type="match status" value="1"/>
</dbReference>
<gene>
    <name evidence="11" type="ORF">HSBAA_39990</name>
</gene>
<dbReference type="GO" id="GO:0009060">
    <property type="term" value="P:aerobic respiration"/>
    <property type="evidence" value="ECO:0007669"/>
    <property type="project" value="InterPro"/>
</dbReference>
<sequence>MFFPLIAGLYYWLPLFSGRMPSETIGKWGFWLVFIGFNTTFLVMHWTGLLGMPRRVYTYEAGTGWEIFNLISSVGASLRLWVLPWYCWILRCTSVLVNLRNITLGTQTH</sequence>
<keyword evidence="6" id="KW-0249">Electron transport</keyword>
<feature type="transmembrane region" description="Helical" evidence="9">
    <location>
        <begin position="28"/>
        <end position="47"/>
    </location>
</feature>
<protein>
    <recommendedName>
        <fullName evidence="10">Cytochrome oxidase subunit I profile domain-containing protein</fullName>
    </recommendedName>
</protein>
<evidence type="ECO:0000256" key="9">
    <source>
        <dbReference type="SAM" id="Phobius"/>
    </source>
</evidence>
<dbReference type="GO" id="GO:0016020">
    <property type="term" value="C:membrane"/>
    <property type="evidence" value="ECO:0007669"/>
    <property type="project" value="InterPro"/>
</dbReference>
<dbReference type="KEGG" id="hsr:HSBAA_39990"/>
<evidence type="ECO:0000256" key="4">
    <source>
        <dbReference type="ARBA" id="ARBA00022660"/>
    </source>
</evidence>
<dbReference type="InterPro" id="IPR023616">
    <property type="entry name" value="Cyt_c_oxase-like_su1_dom"/>
</dbReference>
<keyword evidence="9" id="KW-0472">Membrane</keyword>
<name>A0A455UBN6_9GAMM</name>
<keyword evidence="9" id="KW-0812">Transmembrane</keyword>
<feature type="domain" description="Cytochrome oxidase subunit I profile" evidence="10">
    <location>
        <begin position="1"/>
        <end position="109"/>
    </location>
</feature>
<keyword evidence="2" id="KW-0813">Transport</keyword>
<dbReference type="GO" id="GO:0004129">
    <property type="term" value="F:cytochrome-c oxidase activity"/>
    <property type="evidence" value="ECO:0007669"/>
    <property type="project" value="InterPro"/>
</dbReference>
<dbReference type="Pfam" id="PF00115">
    <property type="entry name" value="COX1"/>
    <property type="match status" value="1"/>
</dbReference>
<keyword evidence="7" id="KW-0408">Iron</keyword>
<dbReference type="SUPFAM" id="SSF81442">
    <property type="entry name" value="Cytochrome c oxidase subunit I-like"/>
    <property type="match status" value="1"/>
</dbReference>
<evidence type="ECO:0000256" key="1">
    <source>
        <dbReference type="ARBA" id="ARBA00009578"/>
    </source>
</evidence>
<dbReference type="GO" id="GO:0015990">
    <property type="term" value="P:electron transport coupled proton transport"/>
    <property type="evidence" value="ECO:0007669"/>
    <property type="project" value="TreeGrafter"/>
</dbReference>
<evidence type="ECO:0000256" key="3">
    <source>
        <dbReference type="ARBA" id="ARBA00022617"/>
    </source>
</evidence>
<evidence type="ECO:0000313" key="12">
    <source>
        <dbReference type="Proteomes" id="UP000320231"/>
    </source>
</evidence>
<keyword evidence="5" id="KW-0479">Metal-binding</keyword>
<dbReference type="InterPro" id="IPR000883">
    <property type="entry name" value="Cyt_C_Oxase_1"/>
</dbReference>
<evidence type="ECO:0000256" key="6">
    <source>
        <dbReference type="ARBA" id="ARBA00022982"/>
    </source>
</evidence>
<dbReference type="GO" id="GO:0022904">
    <property type="term" value="P:respiratory electron transport chain"/>
    <property type="evidence" value="ECO:0007669"/>
    <property type="project" value="TreeGrafter"/>
</dbReference>
<dbReference type="PANTHER" id="PTHR10422">
    <property type="entry name" value="CYTOCHROME C OXIDASE SUBUNIT 1"/>
    <property type="match status" value="1"/>
</dbReference>
<evidence type="ECO:0000259" key="10">
    <source>
        <dbReference type="PROSITE" id="PS50855"/>
    </source>
</evidence>
<evidence type="ECO:0000256" key="7">
    <source>
        <dbReference type="ARBA" id="ARBA00023004"/>
    </source>
</evidence>
<dbReference type="EMBL" id="AP019514">
    <property type="protein sequence ID" value="BBI62693.1"/>
    <property type="molecule type" value="Genomic_DNA"/>
</dbReference>